<keyword evidence="3" id="KW-0536">Nodulation</keyword>
<protein>
    <submittedName>
        <fullName evidence="7">ABC transporter ATP-binding protein</fullName>
    </submittedName>
</protein>
<evidence type="ECO:0000256" key="1">
    <source>
        <dbReference type="ARBA" id="ARBA00005417"/>
    </source>
</evidence>
<dbReference type="GO" id="GO:0016887">
    <property type="term" value="F:ATP hydrolysis activity"/>
    <property type="evidence" value="ECO:0007669"/>
    <property type="project" value="InterPro"/>
</dbReference>
<dbReference type="PROSITE" id="PS00211">
    <property type="entry name" value="ABC_TRANSPORTER_1"/>
    <property type="match status" value="1"/>
</dbReference>
<dbReference type="Pfam" id="PF00005">
    <property type="entry name" value="ABC_tran"/>
    <property type="match status" value="1"/>
</dbReference>
<gene>
    <name evidence="7" type="ORF">DIZ78_00330</name>
</gene>
<keyword evidence="2" id="KW-0813">Transport</keyword>
<dbReference type="PROSITE" id="PS50893">
    <property type="entry name" value="ABC_TRANSPORTER_2"/>
    <property type="match status" value="1"/>
</dbReference>
<dbReference type="EMBL" id="QFXE01000001">
    <property type="protein sequence ID" value="RDH88424.1"/>
    <property type="molecule type" value="Genomic_DNA"/>
</dbReference>
<dbReference type="InterPro" id="IPR017871">
    <property type="entry name" value="ABC_transporter-like_CS"/>
</dbReference>
<dbReference type="CDD" id="cd03230">
    <property type="entry name" value="ABC_DR_subfamily_A"/>
    <property type="match status" value="1"/>
</dbReference>
<dbReference type="InterPro" id="IPR003439">
    <property type="entry name" value="ABC_transporter-like_ATP-bd"/>
</dbReference>
<dbReference type="GO" id="GO:0005524">
    <property type="term" value="F:ATP binding"/>
    <property type="evidence" value="ECO:0007669"/>
    <property type="project" value="UniProtKB-KW"/>
</dbReference>
<keyword evidence="4" id="KW-0547">Nucleotide-binding</keyword>
<feature type="domain" description="ABC transporter" evidence="6">
    <location>
        <begin position="2"/>
        <end position="224"/>
    </location>
</feature>
<evidence type="ECO:0000256" key="2">
    <source>
        <dbReference type="ARBA" id="ARBA00022448"/>
    </source>
</evidence>
<evidence type="ECO:0000256" key="3">
    <source>
        <dbReference type="ARBA" id="ARBA00022458"/>
    </source>
</evidence>
<keyword evidence="5 7" id="KW-0067">ATP-binding</keyword>
<proteinExistence type="inferred from homology"/>
<accession>A0A370DT82</accession>
<evidence type="ECO:0000256" key="4">
    <source>
        <dbReference type="ARBA" id="ARBA00022741"/>
    </source>
</evidence>
<dbReference type="InterPro" id="IPR050763">
    <property type="entry name" value="ABC_transporter_ATP-binding"/>
</dbReference>
<comment type="caution">
    <text evidence="7">The sequence shown here is derived from an EMBL/GenBank/DDBJ whole genome shotgun (WGS) entry which is preliminary data.</text>
</comment>
<dbReference type="PANTHER" id="PTHR42711:SF5">
    <property type="entry name" value="ABC TRANSPORTER ATP-BINDING PROTEIN NATA"/>
    <property type="match status" value="1"/>
</dbReference>
<evidence type="ECO:0000313" key="7">
    <source>
        <dbReference type="EMBL" id="RDH88424.1"/>
    </source>
</evidence>
<evidence type="ECO:0000313" key="8">
    <source>
        <dbReference type="Proteomes" id="UP000254771"/>
    </source>
</evidence>
<evidence type="ECO:0000259" key="6">
    <source>
        <dbReference type="PROSITE" id="PS50893"/>
    </source>
</evidence>
<sequence length="292" mass="32700">MIEVKDLTKHYAGLKAVDGISFTIPRGICLGLLGPNGAGKTTTVEMLEGILRPSSGTILYKGAPLGAEFRNEAGIMFQHTALQEHITVREVLKLFQQFYPHTRSLDELIEICALGEFLERDTRKLSGGQRQRLLLAIALINNPEIVFLDEPTTGLDPQSRRNLWEQVRRIKGENKTLILTTHYMEEAYELCDEILIMDHGKIIACGVPRELLAEHYKNSILTLPADALPAGFKPDPGSSLLPQEDRVEILSREVNTSIEHLIKHQISLTHLLVRSPTLEDLFLELTGHSLRS</sequence>
<organism evidence="7 8">
    <name type="scientific">endosymbiont of Escarpia spicata</name>
    <dbReference type="NCBI Taxonomy" id="2200908"/>
    <lineage>
        <taxon>Bacteria</taxon>
        <taxon>Pseudomonadati</taxon>
        <taxon>Pseudomonadota</taxon>
        <taxon>Gammaproteobacteria</taxon>
        <taxon>sulfur-oxidizing symbionts</taxon>
    </lineage>
</organism>
<dbReference type="AlphaFoldDB" id="A0A370DT82"/>
<name>A0A370DT82_9GAMM</name>
<evidence type="ECO:0000256" key="5">
    <source>
        <dbReference type="ARBA" id="ARBA00022840"/>
    </source>
</evidence>
<keyword evidence="8" id="KW-1185">Reference proteome</keyword>
<dbReference type="PANTHER" id="PTHR42711">
    <property type="entry name" value="ABC TRANSPORTER ATP-BINDING PROTEIN"/>
    <property type="match status" value="1"/>
</dbReference>
<dbReference type="InterPro" id="IPR003593">
    <property type="entry name" value="AAA+_ATPase"/>
</dbReference>
<dbReference type="SUPFAM" id="SSF52540">
    <property type="entry name" value="P-loop containing nucleoside triphosphate hydrolases"/>
    <property type="match status" value="1"/>
</dbReference>
<comment type="similarity">
    <text evidence="1">Belongs to the ABC transporter superfamily.</text>
</comment>
<dbReference type="Proteomes" id="UP000254771">
    <property type="component" value="Unassembled WGS sequence"/>
</dbReference>
<reference evidence="7 8" key="1">
    <citation type="journal article" date="2018" name="ISME J.">
        <title>Endosymbiont genomes yield clues of tubeworm success.</title>
        <authorList>
            <person name="Li Y."/>
            <person name="Liles M.R."/>
            <person name="Halanych K.M."/>
        </authorList>
    </citation>
    <scope>NUCLEOTIDE SEQUENCE [LARGE SCALE GENOMIC DNA]</scope>
    <source>
        <strain evidence="7">A1462</strain>
    </source>
</reference>
<dbReference type="SMART" id="SM00382">
    <property type="entry name" value="AAA"/>
    <property type="match status" value="1"/>
</dbReference>
<dbReference type="Gene3D" id="3.40.50.300">
    <property type="entry name" value="P-loop containing nucleotide triphosphate hydrolases"/>
    <property type="match status" value="1"/>
</dbReference>
<dbReference type="InterPro" id="IPR027417">
    <property type="entry name" value="P-loop_NTPase"/>
</dbReference>